<dbReference type="AlphaFoldDB" id="A0AAV8X941"/>
<evidence type="ECO:0000313" key="2">
    <source>
        <dbReference type="Proteomes" id="UP001162162"/>
    </source>
</evidence>
<reference evidence="1" key="1">
    <citation type="journal article" date="2023" name="Insect Mol. Biol.">
        <title>Genome sequencing provides insights into the evolution of gene families encoding plant cell wall-degrading enzymes in longhorned beetles.</title>
        <authorList>
            <person name="Shin N.R."/>
            <person name="Okamura Y."/>
            <person name="Kirsch R."/>
            <person name="Pauchet Y."/>
        </authorList>
    </citation>
    <scope>NUCLEOTIDE SEQUENCE</scope>
    <source>
        <strain evidence="1">AMC_N1</strain>
    </source>
</reference>
<accession>A0AAV8X941</accession>
<comment type="caution">
    <text evidence="1">The sequence shown here is derived from an EMBL/GenBank/DDBJ whole genome shotgun (WGS) entry which is preliminary data.</text>
</comment>
<dbReference type="EMBL" id="JAPWTK010000957">
    <property type="protein sequence ID" value="KAJ8934960.1"/>
    <property type="molecule type" value="Genomic_DNA"/>
</dbReference>
<organism evidence="1 2">
    <name type="scientific">Aromia moschata</name>
    <dbReference type="NCBI Taxonomy" id="1265417"/>
    <lineage>
        <taxon>Eukaryota</taxon>
        <taxon>Metazoa</taxon>
        <taxon>Ecdysozoa</taxon>
        <taxon>Arthropoda</taxon>
        <taxon>Hexapoda</taxon>
        <taxon>Insecta</taxon>
        <taxon>Pterygota</taxon>
        <taxon>Neoptera</taxon>
        <taxon>Endopterygota</taxon>
        <taxon>Coleoptera</taxon>
        <taxon>Polyphaga</taxon>
        <taxon>Cucujiformia</taxon>
        <taxon>Chrysomeloidea</taxon>
        <taxon>Cerambycidae</taxon>
        <taxon>Cerambycinae</taxon>
        <taxon>Callichromatini</taxon>
        <taxon>Aromia</taxon>
    </lineage>
</organism>
<proteinExistence type="predicted"/>
<keyword evidence="2" id="KW-1185">Reference proteome</keyword>
<name>A0AAV8X941_9CUCU</name>
<dbReference type="Proteomes" id="UP001162162">
    <property type="component" value="Unassembled WGS sequence"/>
</dbReference>
<evidence type="ECO:0008006" key="3">
    <source>
        <dbReference type="Google" id="ProtNLM"/>
    </source>
</evidence>
<evidence type="ECO:0000313" key="1">
    <source>
        <dbReference type="EMBL" id="KAJ8934960.1"/>
    </source>
</evidence>
<sequence>MCLSTTTPRSVKSGKLFEYEEKHRHTVLFLLMRDPHELFIYFLNKERQQVSLVNKFVQKECIDRHKAWILKLSIGKTVSKFMKVCSLHFAEEDYFYRCSSSSAACPAAGDTRITPKQTRRTLVQNDNLASDNLLSEN</sequence>
<gene>
    <name evidence="1" type="ORF">NQ318_007199</name>
</gene>
<protein>
    <recommendedName>
        <fullName evidence="3">THAP-type domain-containing protein</fullName>
    </recommendedName>
</protein>